<feature type="domain" description="DUF2089" evidence="1">
    <location>
        <begin position="46"/>
        <end position="91"/>
    </location>
</feature>
<dbReference type="HOGENOM" id="CLU_132137_0_0_9"/>
<dbReference type="EMBL" id="AP006840">
    <property type="protein sequence ID" value="BAD39159.1"/>
    <property type="molecule type" value="Genomic_DNA"/>
</dbReference>
<dbReference type="InterPro" id="IPR018658">
    <property type="entry name" value="DUF2089"/>
</dbReference>
<keyword evidence="4" id="KW-1185">Reference proteome</keyword>
<gene>
    <name evidence="3" type="ordered locus">STH174</name>
</gene>
<evidence type="ECO:0000259" key="2">
    <source>
        <dbReference type="Pfam" id="PF22747"/>
    </source>
</evidence>
<evidence type="ECO:0000313" key="3">
    <source>
        <dbReference type="EMBL" id="BAD39159.1"/>
    </source>
</evidence>
<dbReference type="Pfam" id="PF09862">
    <property type="entry name" value="DUF2089"/>
    <property type="match status" value="1"/>
</dbReference>
<protein>
    <recommendedName>
        <fullName evidence="5">DUF2089 domain-containing protein</fullName>
    </recommendedName>
</protein>
<organism evidence="3 4">
    <name type="scientific">Symbiobacterium thermophilum (strain DSM 24528 / JCM 14929 / IAM 14863 / T)</name>
    <dbReference type="NCBI Taxonomy" id="292459"/>
    <lineage>
        <taxon>Bacteria</taxon>
        <taxon>Bacillati</taxon>
        <taxon>Bacillota</taxon>
        <taxon>Clostridia</taxon>
        <taxon>Eubacteriales</taxon>
        <taxon>Symbiobacteriaceae</taxon>
        <taxon>Symbiobacterium</taxon>
    </lineage>
</organism>
<dbReference type="AlphaFoldDB" id="Q67T34"/>
<accession>Q67T34</accession>
<dbReference type="STRING" id="292459.STH174"/>
<dbReference type="Proteomes" id="UP000000417">
    <property type="component" value="Chromosome"/>
</dbReference>
<proteinExistence type="predicted"/>
<evidence type="ECO:0000259" key="1">
    <source>
        <dbReference type="Pfam" id="PF09862"/>
    </source>
</evidence>
<evidence type="ECO:0008006" key="5">
    <source>
        <dbReference type="Google" id="ProtNLM"/>
    </source>
</evidence>
<dbReference type="Pfam" id="PF22747">
    <property type="entry name" value="Zn_ribbon_DUF2089"/>
    <property type="match status" value="1"/>
</dbReference>
<feature type="domain" description="DUF2089" evidence="2">
    <location>
        <begin position="13"/>
        <end position="44"/>
    </location>
</feature>
<name>Q67T34_SYMTH</name>
<dbReference type="KEGG" id="sth:STH174"/>
<evidence type="ECO:0000313" key="4">
    <source>
        <dbReference type="Proteomes" id="UP000000417"/>
    </source>
</evidence>
<reference evidence="3 4" key="1">
    <citation type="journal article" date="2004" name="Nucleic Acids Res.">
        <title>Genome sequence of Symbiobacterium thermophilum, an uncultivable bacterium that depends on microbial commensalism.</title>
        <authorList>
            <person name="Ueda K."/>
            <person name="Yamashita A."/>
            <person name="Ishikawa J."/>
            <person name="Shimada M."/>
            <person name="Watsuji T."/>
            <person name="Morimura K."/>
            <person name="Ikeda H."/>
            <person name="Hattori M."/>
            <person name="Beppu T."/>
        </authorList>
    </citation>
    <scope>NUCLEOTIDE SEQUENCE [LARGE SCALE GENOMIC DNA]</scope>
    <source>
        <strain evidence="4">T / IAM 14863</strain>
    </source>
</reference>
<dbReference type="eggNOG" id="COG3877">
    <property type="taxonomic scope" value="Bacteria"/>
</dbReference>
<dbReference type="RefSeq" id="WP_011194309.1">
    <property type="nucleotide sequence ID" value="NC_006177.1"/>
</dbReference>
<sequence>MIGLRKWRMPSQCPACSGELTVTRLECSHCGTAVEGRFDASPFARLTPEQQEFVAIFLRARGNIKEVERELSISYPTVRARLDAVLEALGYRVDRAALEEETREKQARRKEVLDRLNRGEITAEEAVAALKSL</sequence>
<dbReference type="InterPro" id="IPR053957">
    <property type="entry name" value="DUF2089_Zn_ribbon"/>
</dbReference>